<keyword evidence="3 5" id="KW-0067">ATP-binding</keyword>
<evidence type="ECO:0000256" key="1">
    <source>
        <dbReference type="ARBA" id="ARBA00022448"/>
    </source>
</evidence>
<gene>
    <name evidence="5" type="ORF">OBE_07826</name>
</gene>
<proteinExistence type="predicted"/>
<evidence type="ECO:0000313" key="5">
    <source>
        <dbReference type="EMBL" id="EKC62739.1"/>
    </source>
</evidence>
<dbReference type="SUPFAM" id="SSF52540">
    <property type="entry name" value="P-loop containing nucleoside triphosphate hydrolases"/>
    <property type="match status" value="1"/>
</dbReference>
<evidence type="ECO:0000259" key="4">
    <source>
        <dbReference type="Pfam" id="PF00005"/>
    </source>
</evidence>
<dbReference type="InterPro" id="IPR027417">
    <property type="entry name" value="P-loop_NTPase"/>
</dbReference>
<protein>
    <submittedName>
        <fullName evidence="5">ABC transporter ATP-binding protein</fullName>
    </submittedName>
</protein>
<keyword evidence="2" id="KW-0547">Nucleotide-binding</keyword>
<feature type="domain" description="ABC transporter" evidence="4">
    <location>
        <begin position="6"/>
        <end position="41"/>
    </location>
</feature>
<evidence type="ECO:0000256" key="3">
    <source>
        <dbReference type="ARBA" id="ARBA00022840"/>
    </source>
</evidence>
<dbReference type="InterPro" id="IPR003439">
    <property type="entry name" value="ABC_transporter-like_ATP-bd"/>
</dbReference>
<comment type="caution">
    <text evidence="5">The sequence shown here is derived from an EMBL/GenBank/DDBJ whole genome shotgun (WGS) entry which is preliminary data.</text>
</comment>
<dbReference type="EMBL" id="AJWZ01005379">
    <property type="protein sequence ID" value="EKC62739.1"/>
    <property type="molecule type" value="Genomic_DNA"/>
</dbReference>
<dbReference type="Pfam" id="PF00005">
    <property type="entry name" value="ABC_tran"/>
    <property type="match status" value="1"/>
</dbReference>
<dbReference type="GO" id="GO:0005524">
    <property type="term" value="F:ATP binding"/>
    <property type="evidence" value="ECO:0007669"/>
    <property type="project" value="UniProtKB-KW"/>
</dbReference>
<dbReference type="AlphaFoldDB" id="K1T564"/>
<dbReference type="GO" id="GO:0042626">
    <property type="term" value="F:ATPase-coupled transmembrane transporter activity"/>
    <property type="evidence" value="ECO:0007669"/>
    <property type="project" value="TreeGrafter"/>
</dbReference>
<dbReference type="PANTHER" id="PTHR43553">
    <property type="entry name" value="HEAVY METAL TRANSPORTER"/>
    <property type="match status" value="1"/>
</dbReference>
<dbReference type="Gene3D" id="3.40.50.300">
    <property type="entry name" value="P-loop containing nucleotide triphosphate hydrolases"/>
    <property type="match status" value="1"/>
</dbReference>
<accession>K1T564</accession>
<name>K1T564_9ZZZZ</name>
<organism evidence="5">
    <name type="scientific">human gut metagenome</name>
    <dbReference type="NCBI Taxonomy" id="408170"/>
    <lineage>
        <taxon>unclassified sequences</taxon>
        <taxon>metagenomes</taxon>
        <taxon>organismal metagenomes</taxon>
    </lineage>
</organism>
<dbReference type="GO" id="GO:0043190">
    <property type="term" value="C:ATP-binding cassette (ABC) transporter complex"/>
    <property type="evidence" value="ECO:0007669"/>
    <property type="project" value="TreeGrafter"/>
</dbReference>
<keyword evidence="1" id="KW-0813">Transport</keyword>
<dbReference type="InterPro" id="IPR050095">
    <property type="entry name" value="ECF_ABC_transporter_ATP-bd"/>
</dbReference>
<sequence>MELINVLKQHPYDISGGQQQKVALAKVLAKNPDILLLDEPTKAIDGIYKESLGRLMMDLKNRGKTIVMVSHDLDFCGQYADRCGLFAQGNLIGVNKVRKFFTKNKFYTTSVNKMAGRSIENAVNKEDVVCFLKAENIFSGNSYYCNFIFLLC</sequence>
<evidence type="ECO:0000256" key="2">
    <source>
        <dbReference type="ARBA" id="ARBA00022741"/>
    </source>
</evidence>
<reference evidence="5" key="1">
    <citation type="journal article" date="2013" name="Environ. Microbiol.">
        <title>Microbiota from the distal guts of lean and obese adolescents exhibit partial functional redundancy besides clear differences in community structure.</title>
        <authorList>
            <person name="Ferrer M."/>
            <person name="Ruiz A."/>
            <person name="Lanza F."/>
            <person name="Haange S.B."/>
            <person name="Oberbach A."/>
            <person name="Till H."/>
            <person name="Bargiela R."/>
            <person name="Campoy C."/>
            <person name="Segura M.T."/>
            <person name="Richter M."/>
            <person name="von Bergen M."/>
            <person name="Seifert J."/>
            <person name="Suarez A."/>
        </authorList>
    </citation>
    <scope>NUCLEOTIDE SEQUENCE</scope>
</reference>
<dbReference type="GO" id="GO:0016887">
    <property type="term" value="F:ATP hydrolysis activity"/>
    <property type="evidence" value="ECO:0007669"/>
    <property type="project" value="InterPro"/>
</dbReference>
<feature type="non-terminal residue" evidence="5">
    <location>
        <position position="152"/>
    </location>
</feature>